<dbReference type="Proteomes" id="UP001590951">
    <property type="component" value="Unassembled WGS sequence"/>
</dbReference>
<accession>A0ABR4AXF4</accession>
<sequence>MNTGFLGILFCIDDDVQFQAPDVGKRWPYGIWAHARMQEIHLDARKTSECRRMRTLSTPSLIFQVPQGLLQAGGRRLRGHRSFGHFPRKALQEVSCSVRGR</sequence>
<reference evidence="1 2" key="1">
    <citation type="submission" date="2024-09" db="EMBL/GenBank/DDBJ databases">
        <title>Rethinking Asexuality: The Enigmatic Case of Functional Sexual Genes in Lepraria (Stereocaulaceae).</title>
        <authorList>
            <person name="Doellman M."/>
            <person name="Sun Y."/>
            <person name="Barcenas-Pena A."/>
            <person name="Lumbsch H.T."/>
            <person name="Grewe F."/>
        </authorList>
    </citation>
    <scope>NUCLEOTIDE SEQUENCE [LARGE SCALE GENOMIC DNA]</scope>
    <source>
        <strain evidence="1 2">Grewe 0041</strain>
    </source>
</reference>
<gene>
    <name evidence="1" type="ORF">ABVK25_009455</name>
</gene>
<dbReference type="EMBL" id="JBHFEH010000049">
    <property type="protein sequence ID" value="KAL2050347.1"/>
    <property type="molecule type" value="Genomic_DNA"/>
</dbReference>
<proteinExistence type="predicted"/>
<evidence type="ECO:0000313" key="1">
    <source>
        <dbReference type="EMBL" id="KAL2050347.1"/>
    </source>
</evidence>
<organism evidence="1 2">
    <name type="scientific">Lepraria finkii</name>
    <dbReference type="NCBI Taxonomy" id="1340010"/>
    <lineage>
        <taxon>Eukaryota</taxon>
        <taxon>Fungi</taxon>
        <taxon>Dikarya</taxon>
        <taxon>Ascomycota</taxon>
        <taxon>Pezizomycotina</taxon>
        <taxon>Lecanoromycetes</taxon>
        <taxon>OSLEUM clade</taxon>
        <taxon>Lecanoromycetidae</taxon>
        <taxon>Lecanorales</taxon>
        <taxon>Lecanorineae</taxon>
        <taxon>Stereocaulaceae</taxon>
        <taxon>Lepraria</taxon>
    </lineage>
</organism>
<protein>
    <submittedName>
        <fullName evidence="1">Uncharacterized protein</fullName>
    </submittedName>
</protein>
<keyword evidence="2" id="KW-1185">Reference proteome</keyword>
<name>A0ABR4AXF4_9LECA</name>
<evidence type="ECO:0000313" key="2">
    <source>
        <dbReference type="Proteomes" id="UP001590951"/>
    </source>
</evidence>
<comment type="caution">
    <text evidence="1">The sequence shown here is derived from an EMBL/GenBank/DDBJ whole genome shotgun (WGS) entry which is preliminary data.</text>
</comment>